<protein>
    <submittedName>
        <fullName evidence="2">Uncharacterized protein</fullName>
    </submittedName>
</protein>
<name>A2FFK8_TRIV3</name>
<dbReference type="InParanoid" id="A2FFK8"/>
<gene>
    <name evidence="2" type="ORF">TVAG_264110</name>
</gene>
<reference evidence="2" key="1">
    <citation type="submission" date="2006-10" db="EMBL/GenBank/DDBJ databases">
        <authorList>
            <person name="Amadeo P."/>
            <person name="Zhao Q."/>
            <person name="Wortman J."/>
            <person name="Fraser-Liggett C."/>
            <person name="Carlton J."/>
        </authorList>
    </citation>
    <scope>NUCLEOTIDE SEQUENCE</scope>
    <source>
        <strain evidence="2">G3</strain>
    </source>
</reference>
<feature type="chain" id="PRO_5002643715" evidence="1">
    <location>
        <begin position="18"/>
        <end position="114"/>
    </location>
</feature>
<keyword evidence="3" id="KW-1185">Reference proteome</keyword>
<dbReference type="VEuPathDB" id="TrichDB:TVAG_264110"/>
<reference evidence="2" key="2">
    <citation type="journal article" date="2007" name="Science">
        <title>Draft genome sequence of the sexually transmitted pathogen Trichomonas vaginalis.</title>
        <authorList>
            <person name="Carlton J.M."/>
            <person name="Hirt R.P."/>
            <person name="Silva J.C."/>
            <person name="Delcher A.L."/>
            <person name="Schatz M."/>
            <person name="Zhao Q."/>
            <person name="Wortman J.R."/>
            <person name="Bidwell S.L."/>
            <person name="Alsmark U.C.M."/>
            <person name="Besteiro S."/>
            <person name="Sicheritz-Ponten T."/>
            <person name="Noel C.J."/>
            <person name="Dacks J.B."/>
            <person name="Foster P.G."/>
            <person name="Simillion C."/>
            <person name="Van de Peer Y."/>
            <person name="Miranda-Saavedra D."/>
            <person name="Barton G.J."/>
            <person name="Westrop G.D."/>
            <person name="Mueller S."/>
            <person name="Dessi D."/>
            <person name="Fiori P.L."/>
            <person name="Ren Q."/>
            <person name="Paulsen I."/>
            <person name="Zhang H."/>
            <person name="Bastida-Corcuera F.D."/>
            <person name="Simoes-Barbosa A."/>
            <person name="Brown M.T."/>
            <person name="Hayes R.D."/>
            <person name="Mukherjee M."/>
            <person name="Okumura C.Y."/>
            <person name="Schneider R."/>
            <person name="Smith A.J."/>
            <person name="Vanacova S."/>
            <person name="Villalvazo M."/>
            <person name="Haas B.J."/>
            <person name="Pertea M."/>
            <person name="Feldblyum T.V."/>
            <person name="Utterback T.R."/>
            <person name="Shu C.L."/>
            <person name="Osoegawa K."/>
            <person name="de Jong P.J."/>
            <person name="Hrdy I."/>
            <person name="Horvathova L."/>
            <person name="Zubacova Z."/>
            <person name="Dolezal P."/>
            <person name="Malik S.B."/>
            <person name="Logsdon J.M. Jr."/>
            <person name="Henze K."/>
            <person name="Gupta A."/>
            <person name="Wang C.C."/>
            <person name="Dunne R.L."/>
            <person name="Upcroft J.A."/>
            <person name="Upcroft P."/>
            <person name="White O."/>
            <person name="Salzberg S.L."/>
            <person name="Tang P."/>
            <person name="Chiu C.-H."/>
            <person name="Lee Y.-S."/>
            <person name="Embley T.M."/>
            <person name="Coombs G.H."/>
            <person name="Mottram J.C."/>
            <person name="Tachezy J."/>
            <person name="Fraser-Liggett C.M."/>
            <person name="Johnson P.J."/>
        </authorList>
    </citation>
    <scope>NUCLEOTIDE SEQUENCE [LARGE SCALE GENOMIC DNA]</scope>
    <source>
        <strain evidence="2">G3</strain>
    </source>
</reference>
<evidence type="ECO:0000313" key="3">
    <source>
        <dbReference type="Proteomes" id="UP000001542"/>
    </source>
</evidence>
<accession>A2FFK8</accession>
<dbReference type="Proteomes" id="UP000001542">
    <property type="component" value="Unassembled WGS sequence"/>
</dbReference>
<dbReference type="RefSeq" id="XP_001309217.1">
    <property type="nucleotide sequence ID" value="XM_001309216.1"/>
</dbReference>
<organism evidence="2 3">
    <name type="scientific">Trichomonas vaginalis (strain ATCC PRA-98 / G3)</name>
    <dbReference type="NCBI Taxonomy" id="412133"/>
    <lineage>
        <taxon>Eukaryota</taxon>
        <taxon>Metamonada</taxon>
        <taxon>Parabasalia</taxon>
        <taxon>Trichomonadida</taxon>
        <taxon>Trichomonadidae</taxon>
        <taxon>Trichomonas</taxon>
    </lineage>
</organism>
<proteinExistence type="predicted"/>
<dbReference type="VEuPathDB" id="TrichDB:TVAGG3_1008100"/>
<dbReference type="EMBL" id="DS113765">
    <property type="protein sequence ID" value="EAX96287.1"/>
    <property type="molecule type" value="Genomic_DNA"/>
</dbReference>
<evidence type="ECO:0000256" key="1">
    <source>
        <dbReference type="SAM" id="SignalP"/>
    </source>
</evidence>
<dbReference type="AlphaFoldDB" id="A2FFK8"/>
<keyword evidence="1" id="KW-0732">Signal</keyword>
<dbReference type="KEGG" id="tva:4754057"/>
<sequence>MLFILLSLFYGIQSCFEKVYTKRKWELEDGRTLYLNEKMKSCFRPPLPDSVRYYNIANITDGTNAVDFTKASGKVKLADGRTAYIGDDNYLRIIGSNIELTETFRMGRKSRIDF</sequence>
<evidence type="ECO:0000313" key="2">
    <source>
        <dbReference type="EMBL" id="EAX96287.1"/>
    </source>
</evidence>
<feature type="signal peptide" evidence="1">
    <location>
        <begin position="1"/>
        <end position="17"/>
    </location>
</feature>